<dbReference type="InterPro" id="IPR055344">
    <property type="entry name" value="SecD_SecF_C_bact"/>
</dbReference>
<dbReference type="STRING" id="504797.SAMN05421678_104271"/>
<keyword evidence="6 9" id="KW-1133">Transmembrane helix</keyword>
<feature type="compositionally biased region" description="Low complexity" evidence="10">
    <location>
        <begin position="136"/>
        <end position="147"/>
    </location>
</feature>
<dbReference type="Proteomes" id="UP000533017">
    <property type="component" value="Unassembled WGS sequence"/>
</dbReference>
<dbReference type="InterPro" id="IPR048634">
    <property type="entry name" value="SecD_SecF_C"/>
</dbReference>
<feature type="compositionally biased region" description="Pro residues" evidence="10">
    <location>
        <begin position="125"/>
        <end position="135"/>
    </location>
</feature>
<dbReference type="Gene3D" id="3.30.1360.200">
    <property type="match status" value="1"/>
</dbReference>
<dbReference type="NCBIfam" id="TIGR01129">
    <property type="entry name" value="secD"/>
    <property type="match status" value="1"/>
</dbReference>
<evidence type="ECO:0000256" key="9">
    <source>
        <dbReference type="HAMAP-Rule" id="MF_01463"/>
    </source>
</evidence>
<feature type="transmembrane region" description="Helical" evidence="9">
    <location>
        <begin position="507"/>
        <end position="526"/>
    </location>
</feature>
<keyword evidence="3 9" id="KW-1003">Cell membrane</keyword>
<evidence type="ECO:0000313" key="15">
    <source>
        <dbReference type="EMBL" id="SFG19260.1"/>
    </source>
</evidence>
<dbReference type="PANTHER" id="PTHR30081:SF1">
    <property type="entry name" value="PROTEIN TRANSLOCASE SUBUNIT SECD"/>
    <property type="match status" value="1"/>
</dbReference>
<keyword evidence="5 9" id="KW-0653">Protein transport</keyword>
<dbReference type="Pfam" id="PF07549">
    <property type="entry name" value="Sec_GG"/>
    <property type="match status" value="1"/>
</dbReference>
<keyword evidence="2 9" id="KW-0813">Transport</keyword>
<evidence type="ECO:0000313" key="17">
    <source>
        <dbReference type="Proteomes" id="UP000533017"/>
    </source>
</evidence>
<feature type="compositionally biased region" description="Low complexity" evidence="10">
    <location>
        <begin position="189"/>
        <end position="203"/>
    </location>
</feature>
<feature type="transmembrane region" description="Helical" evidence="9">
    <location>
        <begin position="483"/>
        <end position="501"/>
    </location>
</feature>
<feature type="transmembrane region" description="Helical" evidence="9">
    <location>
        <begin position="430"/>
        <end position="455"/>
    </location>
</feature>
<dbReference type="Proteomes" id="UP000199052">
    <property type="component" value="Unassembled WGS sequence"/>
</dbReference>
<dbReference type="GO" id="GO:0065002">
    <property type="term" value="P:intracellular protein transmembrane transport"/>
    <property type="evidence" value="ECO:0007669"/>
    <property type="project" value="UniProtKB-UniRule"/>
</dbReference>
<feature type="domain" description="SecDF P1 head subdomain" evidence="13">
    <location>
        <begin position="249"/>
        <end position="357"/>
    </location>
</feature>
<dbReference type="Pfam" id="PF22599">
    <property type="entry name" value="SecDF_P1_head"/>
    <property type="match status" value="1"/>
</dbReference>
<accession>A0A1I2PUI2</accession>
<evidence type="ECO:0000313" key="14">
    <source>
        <dbReference type="EMBL" id="NYH83481.1"/>
    </source>
</evidence>
<comment type="caution">
    <text evidence="9">Lacks conserved residue(s) required for the propagation of feature annotation.</text>
</comment>
<evidence type="ECO:0000259" key="12">
    <source>
        <dbReference type="Pfam" id="PF21760"/>
    </source>
</evidence>
<protein>
    <recommendedName>
        <fullName evidence="9">Protein translocase subunit SecD</fullName>
    </recommendedName>
</protein>
<dbReference type="InterPro" id="IPR048631">
    <property type="entry name" value="SecD_1st"/>
</dbReference>
<dbReference type="Gene3D" id="3.30.70.3220">
    <property type="match status" value="1"/>
</dbReference>
<dbReference type="AlphaFoldDB" id="A0A1I2PUI2"/>
<organism evidence="15 16">
    <name type="scientific">Actinopolymorpha cephalotaxi</name>
    <dbReference type="NCBI Taxonomy" id="504797"/>
    <lineage>
        <taxon>Bacteria</taxon>
        <taxon>Bacillati</taxon>
        <taxon>Actinomycetota</taxon>
        <taxon>Actinomycetes</taxon>
        <taxon>Propionibacteriales</taxon>
        <taxon>Actinopolymorphaceae</taxon>
        <taxon>Actinopolymorpha</taxon>
    </lineage>
</organism>
<evidence type="ECO:0000256" key="8">
    <source>
        <dbReference type="ARBA" id="ARBA00023136"/>
    </source>
</evidence>
<feature type="domain" description="Protein translocase subunit SecDF P1" evidence="12">
    <location>
        <begin position="65"/>
        <end position="118"/>
    </location>
</feature>
<feature type="region of interest" description="Disordered" evidence="10">
    <location>
        <begin position="124"/>
        <end position="210"/>
    </location>
</feature>
<feature type="transmembrane region" description="Helical" evidence="9">
    <location>
        <begin position="377"/>
        <end position="397"/>
    </location>
</feature>
<dbReference type="EMBL" id="FOOI01000004">
    <property type="protein sequence ID" value="SFG19260.1"/>
    <property type="molecule type" value="Genomic_DNA"/>
</dbReference>
<dbReference type="InterPro" id="IPR022646">
    <property type="entry name" value="SecD/SecF_CS"/>
</dbReference>
<dbReference type="Pfam" id="PF02355">
    <property type="entry name" value="SecD_SecF_C"/>
    <property type="match status" value="1"/>
</dbReference>
<dbReference type="InterPro" id="IPR005791">
    <property type="entry name" value="SecD"/>
</dbReference>
<evidence type="ECO:0000256" key="10">
    <source>
        <dbReference type="SAM" id="MobiDB-lite"/>
    </source>
</evidence>
<dbReference type="GO" id="GO:0043952">
    <property type="term" value="P:protein transport by the Sec complex"/>
    <property type="evidence" value="ECO:0007669"/>
    <property type="project" value="UniProtKB-UniRule"/>
</dbReference>
<keyword evidence="7 9" id="KW-0811">Translocation</keyword>
<dbReference type="InterPro" id="IPR022813">
    <property type="entry name" value="SecD/SecF_arch_bac"/>
</dbReference>
<gene>
    <name evidence="9" type="primary">secD</name>
    <name evidence="14" type="ORF">FHR37_002332</name>
    <name evidence="15" type="ORF">SAMN05421678_104271</name>
</gene>
<keyword evidence="4 9" id="KW-0812">Transmembrane</keyword>
<keyword evidence="8 9" id="KW-0472">Membrane</keyword>
<dbReference type="NCBIfam" id="TIGR00916">
    <property type="entry name" value="2A0604s01"/>
    <property type="match status" value="1"/>
</dbReference>
<comment type="subunit">
    <text evidence="9">Forms a complex with SecF. Part of the essential Sec protein translocation apparatus which comprises SecA, SecYEG and auxiliary proteins SecDF. Other proteins may also be involved.</text>
</comment>
<evidence type="ECO:0000256" key="6">
    <source>
        <dbReference type="ARBA" id="ARBA00022989"/>
    </source>
</evidence>
<dbReference type="Pfam" id="PF21760">
    <property type="entry name" value="SecD_1st"/>
    <property type="match status" value="1"/>
</dbReference>
<sequence>MATKRPHPWRSLAVLLVALLVGVGLMATLGAWTPRLGLDLRGGTSITLTARPSAGQGAITPEKLAEAVEIIRNRVGAIAEAEVTTQGNDHIVVEVPGVGQDQIVRLVGSTAELRFRQVLAAAPVAAPPQPKPTPSKSPATSKATPKPTVGPSVKPSNKATKSPAPRAPGRAVPQAFRRNAPTPTPTPTPKATVPAPKATTPTVDNGKVRVSTTGASPEQMAALQKFKCADYTPGKDNFKQALFTCDREGTTKFVLGPAIVLGSEIADASAQLPQNQLAWQVGLRLKGAGKSKFAQASTQMYQLQQPLSQFAIVLDGKVVSYPVIQGPITDGQASITGNFSQQEATDLANTLKYGALPLRFETSQVSAVSPTLGSDQLTGGLVAGAIGLALVVLYSFFYYRGLGLVVVLSLAAAGALVYASVVLLGKSAGFTLTLAGIAGLIVAIGITADSFVVYFERLRDEVRDGRSLRTAVETGWVRARRTILAADSVSLLAAVVLYALSVGNVRGFAYALGLTTLIDIIIVFVFTKPLVTLLARTRFFGEGHRFSGLDPTRLGVPRERLAPRTATRASTRASSPKGA</sequence>
<dbReference type="PANTHER" id="PTHR30081">
    <property type="entry name" value="PROTEIN-EXPORT MEMBRANE PROTEIN SEC"/>
    <property type="match status" value="1"/>
</dbReference>
<comment type="subcellular location">
    <subcellularLocation>
        <location evidence="1 9">Cell membrane</location>
        <topology evidence="1 9">Multi-pass membrane protein</topology>
    </subcellularLocation>
</comment>
<feature type="transmembrane region" description="Helical" evidence="9">
    <location>
        <begin position="404"/>
        <end position="424"/>
    </location>
</feature>
<evidence type="ECO:0000256" key="2">
    <source>
        <dbReference type="ARBA" id="ARBA00022448"/>
    </source>
</evidence>
<evidence type="ECO:0000256" key="7">
    <source>
        <dbReference type="ARBA" id="ARBA00023010"/>
    </source>
</evidence>
<dbReference type="GO" id="GO:0005886">
    <property type="term" value="C:plasma membrane"/>
    <property type="evidence" value="ECO:0007669"/>
    <property type="project" value="UniProtKB-SubCell"/>
</dbReference>
<dbReference type="HAMAP" id="MF_01463_B">
    <property type="entry name" value="SecD_B"/>
    <property type="match status" value="1"/>
</dbReference>
<evidence type="ECO:0000256" key="1">
    <source>
        <dbReference type="ARBA" id="ARBA00004651"/>
    </source>
</evidence>
<feature type="region of interest" description="Disordered" evidence="10">
    <location>
        <begin position="560"/>
        <end position="579"/>
    </location>
</feature>
<dbReference type="SUPFAM" id="SSF82866">
    <property type="entry name" value="Multidrug efflux transporter AcrB transmembrane domain"/>
    <property type="match status" value="1"/>
</dbReference>
<feature type="compositionally biased region" description="Low complexity" evidence="10">
    <location>
        <begin position="564"/>
        <end position="579"/>
    </location>
</feature>
<reference evidence="15 16" key="1">
    <citation type="submission" date="2016-10" db="EMBL/GenBank/DDBJ databases">
        <authorList>
            <person name="de Groot N.N."/>
        </authorList>
    </citation>
    <scope>NUCLEOTIDE SEQUENCE [LARGE SCALE GENOMIC DNA]</scope>
    <source>
        <strain evidence="15 16">CPCC 202808</strain>
    </source>
</reference>
<evidence type="ECO:0000256" key="3">
    <source>
        <dbReference type="ARBA" id="ARBA00022475"/>
    </source>
</evidence>
<proteinExistence type="inferred from homology"/>
<dbReference type="RefSeq" id="WP_237768699.1">
    <property type="nucleotide sequence ID" value="NZ_FOOI01000004.1"/>
</dbReference>
<feature type="domain" description="Protein export membrane protein SecD/SecF C-terminal" evidence="11">
    <location>
        <begin position="360"/>
        <end position="534"/>
    </location>
</feature>
<dbReference type="GO" id="GO:0015450">
    <property type="term" value="F:protein-transporting ATPase activity"/>
    <property type="evidence" value="ECO:0007669"/>
    <property type="project" value="InterPro"/>
</dbReference>
<evidence type="ECO:0000259" key="13">
    <source>
        <dbReference type="Pfam" id="PF22599"/>
    </source>
</evidence>
<comment type="function">
    <text evidence="9">Part of the Sec protein translocase complex. Interacts with the SecYEG preprotein conducting channel. SecDF uses the proton motive force (PMF) to complete protein translocation after the ATP-dependent function of SecA.</text>
</comment>
<dbReference type="Gene3D" id="1.20.1640.10">
    <property type="entry name" value="Multidrug efflux transporter AcrB transmembrane domain"/>
    <property type="match status" value="1"/>
</dbReference>
<evidence type="ECO:0000256" key="5">
    <source>
        <dbReference type="ARBA" id="ARBA00022927"/>
    </source>
</evidence>
<dbReference type="InterPro" id="IPR054384">
    <property type="entry name" value="SecDF_P1_head"/>
</dbReference>
<comment type="similarity">
    <text evidence="9">Belongs to the SecD/SecF family. SecD subfamily.</text>
</comment>
<evidence type="ECO:0000256" key="4">
    <source>
        <dbReference type="ARBA" id="ARBA00022692"/>
    </source>
</evidence>
<keyword evidence="17" id="KW-1185">Reference proteome</keyword>
<dbReference type="EMBL" id="JACBZA010000001">
    <property type="protein sequence ID" value="NYH83481.1"/>
    <property type="molecule type" value="Genomic_DNA"/>
</dbReference>
<evidence type="ECO:0000259" key="11">
    <source>
        <dbReference type="Pfam" id="PF02355"/>
    </source>
</evidence>
<dbReference type="GO" id="GO:0006605">
    <property type="term" value="P:protein targeting"/>
    <property type="evidence" value="ECO:0007669"/>
    <property type="project" value="UniProtKB-UniRule"/>
</dbReference>
<evidence type="ECO:0000313" key="16">
    <source>
        <dbReference type="Proteomes" id="UP000199052"/>
    </source>
</evidence>
<name>A0A1I2PUI2_9ACTN</name>
<reference evidence="14 17" key="2">
    <citation type="submission" date="2020-07" db="EMBL/GenBank/DDBJ databases">
        <title>Sequencing the genomes of 1000 actinobacteria strains.</title>
        <authorList>
            <person name="Klenk H.-P."/>
        </authorList>
    </citation>
    <scope>NUCLEOTIDE SEQUENCE [LARGE SCALE GENOMIC DNA]</scope>
    <source>
        <strain evidence="14 17">DSM 45117</strain>
    </source>
</reference>